<reference evidence="2 3" key="2">
    <citation type="submission" date="2015-07" db="EMBL/GenBank/DDBJ databases">
        <title>Genome sequence of Levilinea saccharolytica DSM 16555.</title>
        <authorList>
            <person name="Hemp J."/>
            <person name="Ward L.M."/>
            <person name="Pace L.A."/>
            <person name="Fischer W.W."/>
        </authorList>
    </citation>
    <scope>NUCLEOTIDE SEQUENCE [LARGE SCALE GENOMIC DNA]</scope>
    <source>
        <strain evidence="2 3">KIBI-1</strain>
    </source>
</reference>
<protein>
    <recommendedName>
        <fullName evidence="4">DZANK-type domain-containing protein</fullName>
    </recommendedName>
</protein>
<dbReference type="OrthoDB" id="163829at2"/>
<keyword evidence="3" id="KW-1185">Reference proteome</keyword>
<evidence type="ECO:0000313" key="1">
    <source>
        <dbReference type="EMBL" id="GAP19008.1"/>
    </source>
</evidence>
<evidence type="ECO:0008006" key="4">
    <source>
        <dbReference type="Google" id="ProtNLM"/>
    </source>
</evidence>
<organism evidence="1">
    <name type="scientific">Levilinea saccharolytica</name>
    <dbReference type="NCBI Taxonomy" id="229921"/>
    <lineage>
        <taxon>Bacteria</taxon>
        <taxon>Bacillati</taxon>
        <taxon>Chloroflexota</taxon>
        <taxon>Anaerolineae</taxon>
        <taxon>Anaerolineales</taxon>
        <taxon>Anaerolineaceae</taxon>
        <taxon>Levilinea</taxon>
    </lineage>
</organism>
<accession>A0A0M8JQ02</accession>
<dbReference type="STRING" id="229921.ADN01_16875"/>
<sequence length="98" mass="10573">MQTCSRCNAQAQDYESECPRCHASLAEFSATAVALRRLQTNARVANVRVVAEANACPACQQVAGTYAKDQAPHLPVPGCSCPNGCCCFYEPMLTEIYP</sequence>
<gene>
    <name evidence="2" type="ORF">ADN01_16875</name>
    <name evidence="1" type="ORF">LSAC_02906</name>
</gene>
<dbReference type="EMBL" id="LGCM01000064">
    <property type="protein sequence ID" value="KPL76224.1"/>
    <property type="molecule type" value="Genomic_DNA"/>
</dbReference>
<proteinExistence type="predicted"/>
<evidence type="ECO:0000313" key="3">
    <source>
        <dbReference type="Proteomes" id="UP000050501"/>
    </source>
</evidence>
<dbReference type="AlphaFoldDB" id="A0A0M8JQ02"/>
<name>A0A0M8JQ02_9CHLR</name>
<dbReference type="Proteomes" id="UP000050501">
    <property type="component" value="Unassembled WGS sequence"/>
</dbReference>
<dbReference type="RefSeq" id="WP_062419318.1">
    <property type="nucleotide sequence ID" value="NZ_BBXZ01000156.1"/>
</dbReference>
<evidence type="ECO:0000313" key="2">
    <source>
        <dbReference type="EMBL" id="KPL76224.1"/>
    </source>
</evidence>
<reference evidence="1" key="1">
    <citation type="journal article" date="2015" name="Genome Announc.">
        <title>Draft Genome Sequences of Anaerolinea thermolimosa IMO-1, Bellilinea caldifistulae GOMI-1, Leptolinea tardivitalis YMTK-2, Levilinea saccharolytica KIBI-1, Longilinea arvoryzae KOME-1, Previously Described as Members of the Class Anaerolineae (Chloroflexi).</title>
        <authorList>
            <person name="Matsuura N."/>
            <person name="Tourlousse M.D."/>
            <person name="Ohashi A."/>
            <person name="Hugenholtz P."/>
            <person name="Sekiguchi Y."/>
        </authorList>
    </citation>
    <scope>NUCLEOTIDE SEQUENCE</scope>
    <source>
        <strain evidence="1">KIBI-1</strain>
    </source>
</reference>
<dbReference type="EMBL" id="DF967975">
    <property type="protein sequence ID" value="GAP19008.1"/>
    <property type="molecule type" value="Genomic_DNA"/>
</dbReference>